<reference evidence="4" key="1">
    <citation type="journal article" date="2017" name="Genome Biol.">
        <title>Comparative genomics reveals high biological diversity and specific adaptations in the industrially and medically important fungal genus Aspergillus.</title>
        <authorList>
            <person name="de Vries R.P."/>
            <person name="Riley R."/>
            <person name="Wiebenga A."/>
            <person name="Aguilar-Osorio G."/>
            <person name="Amillis S."/>
            <person name="Uchima C.A."/>
            <person name="Anderluh G."/>
            <person name="Asadollahi M."/>
            <person name="Askin M."/>
            <person name="Barry K."/>
            <person name="Battaglia E."/>
            <person name="Bayram O."/>
            <person name="Benocci T."/>
            <person name="Braus-Stromeyer S.A."/>
            <person name="Caldana C."/>
            <person name="Canovas D."/>
            <person name="Cerqueira G.C."/>
            <person name="Chen F."/>
            <person name="Chen W."/>
            <person name="Choi C."/>
            <person name="Clum A."/>
            <person name="Dos Santos R.A."/>
            <person name="Damasio A.R."/>
            <person name="Diallinas G."/>
            <person name="Emri T."/>
            <person name="Fekete E."/>
            <person name="Flipphi M."/>
            <person name="Freyberg S."/>
            <person name="Gallo A."/>
            <person name="Gournas C."/>
            <person name="Habgood R."/>
            <person name="Hainaut M."/>
            <person name="Harispe M.L."/>
            <person name="Henrissat B."/>
            <person name="Hilden K.S."/>
            <person name="Hope R."/>
            <person name="Hossain A."/>
            <person name="Karabika E."/>
            <person name="Karaffa L."/>
            <person name="Karanyi Z."/>
            <person name="Krasevec N."/>
            <person name="Kuo A."/>
            <person name="Kusch H."/>
            <person name="LaButti K."/>
            <person name="Lagendijk E.L."/>
            <person name="Lapidus A."/>
            <person name="Levasseur A."/>
            <person name="Lindquist E."/>
            <person name="Lipzen A."/>
            <person name="Logrieco A.F."/>
            <person name="MacCabe A."/>
            <person name="Maekelae M.R."/>
            <person name="Malavazi I."/>
            <person name="Melin P."/>
            <person name="Meyer V."/>
            <person name="Mielnichuk N."/>
            <person name="Miskei M."/>
            <person name="Molnar A.P."/>
            <person name="Mule G."/>
            <person name="Ngan C.Y."/>
            <person name="Orejas M."/>
            <person name="Orosz E."/>
            <person name="Ouedraogo J.P."/>
            <person name="Overkamp K.M."/>
            <person name="Park H.-S."/>
            <person name="Perrone G."/>
            <person name="Piumi F."/>
            <person name="Punt P.J."/>
            <person name="Ram A.F."/>
            <person name="Ramon A."/>
            <person name="Rauscher S."/>
            <person name="Record E."/>
            <person name="Riano-Pachon D.M."/>
            <person name="Robert V."/>
            <person name="Roehrig J."/>
            <person name="Ruller R."/>
            <person name="Salamov A."/>
            <person name="Salih N.S."/>
            <person name="Samson R.A."/>
            <person name="Sandor E."/>
            <person name="Sanguinetti M."/>
            <person name="Schuetze T."/>
            <person name="Sepcic K."/>
            <person name="Shelest E."/>
            <person name="Sherlock G."/>
            <person name="Sophianopoulou V."/>
            <person name="Squina F.M."/>
            <person name="Sun H."/>
            <person name="Susca A."/>
            <person name="Todd R.B."/>
            <person name="Tsang A."/>
            <person name="Unkles S.E."/>
            <person name="van de Wiele N."/>
            <person name="van Rossen-Uffink D."/>
            <person name="Oliveira J.V."/>
            <person name="Vesth T.C."/>
            <person name="Visser J."/>
            <person name="Yu J.-H."/>
            <person name="Zhou M."/>
            <person name="Andersen M.R."/>
            <person name="Archer D.B."/>
            <person name="Baker S.E."/>
            <person name="Benoit I."/>
            <person name="Brakhage A.A."/>
            <person name="Braus G.H."/>
            <person name="Fischer R."/>
            <person name="Frisvad J.C."/>
            <person name="Goldman G.H."/>
            <person name="Houbraken J."/>
            <person name="Oakley B."/>
            <person name="Pocsi I."/>
            <person name="Scazzocchio C."/>
            <person name="Seiboth B."/>
            <person name="vanKuyk P.A."/>
            <person name="Wortman J."/>
            <person name="Dyer P.S."/>
            <person name="Grigoriev I.V."/>
        </authorList>
    </citation>
    <scope>NUCLEOTIDE SEQUENCE [LARGE SCALE GENOMIC DNA]</scope>
    <source>
        <strain evidence="4">ITEM 5010</strain>
    </source>
</reference>
<dbReference type="AlphaFoldDB" id="A0A1R3R9T3"/>
<dbReference type="VEuPathDB" id="FungiDB:ASPCADRAFT_510418"/>
<dbReference type="PANTHER" id="PTHR43157:SF31">
    <property type="entry name" value="PHOSPHATIDYLINOSITOL-GLYCAN BIOSYNTHESIS CLASS F PROTEIN"/>
    <property type="match status" value="1"/>
</dbReference>
<keyword evidence="4" id="KW-1185">Reference proteome</keyword>
<dbReference type="PANTHER" id="PTHR43157">
    <property type="entry name" value="PHOSPHATIDYLINOSITOL-GLYCAN BIOSYNTHESIS CLASS F PROTEIN-RELATED"/>
    <property type="match status" value="1"/>
</dbReference>
<dbReference type="Pfam" id="PF00106">
    <property type="entry name" value="adh_short"/>
    <property type="match status" value="1"/>
</dbReference>
<dbReference type="EMBL" id="KV907512">
    <property type="protein sequence ID" value="OOF91244.1"/>
    <property type="molecule type" value="Genomic_DNA"/>
</dbReference>
<dbReference type="STRING" id="602072.A0A1R3R9T3"/>
<proteinExistence type="inferred from homology"/>
<evidence type="ECO:0000313" key="3">
    <source>
        <dbReference type="EMBL" id="OOF91244.1"/>
    </source>
</evidence>
<organism evidence="3 4">
    <name type="scientific">Aspergillus carbonarius (strain ITEM 5010)</name>
    <dbReference type="NCBI Taxonomy" id="602072"/>
    <lineage>
        <taxon>Eukaryota</taxon>
        <taxon>Fungi</taxon>
        <taxon>Dikarya</taxon>
        <taxon>Ascomycota</taxon>
        <taxon>Pezizomycotina</taxon>
        <taxon>Eurotiomycetes</taxon>
        <taxon>Eurotiomycetidae</taxon>
        <taxon>Eurotiales</taxon>
        <taxon>Aspergillaceae</taxon>
        <taxon>Aspergillus</taxon>
        <taxon>Aspergillus subgen. Circumdati</taxon>
    </lineage>
</organism>
<accession>A0A1R3R9T3</accession>
<protein>
    <recommendedName>
        <fullName evidence="5">Ketoreductase (KR) domain-containing protein</fullName>
    </recommendedName>
</protein>
<dbReference type="Gene3D" id="3.40.50.720">
    <property type="entry name" value="NAD(P)-binding Rossmann-like Domain"/>
    <property type="match status" value="1"/>
</dbReference>
<sequence>MSFYNSYPGFLYRQFLVCPPKAPSTTSLHGKAGIITGSNTGLGYQAAAQLLQLGLSHLILAVRSIPKGEAARTSLLASLPRSTKPPTIDIWELDMANYPSITDFVSRIKTSTITFDFILLNAGVANFNYTLNPSTSHESSIQINWLSTALLTLLLLPVLDHQATQTPHSPRPILSIVGSETAAWAKFKEAKISTRDRLSLLAALDDKLNFDMGDRYYTSKLLYQLFFLELYNNHRSPVQRSTGAILNLVNPGFCYGSELHRTAEGAFGKILAGVKRVIGRSTAMGARTLVHAAVLVGEESNGRYLSDCKVAPFAGYGDSESGRGTQRKVWEETVGELRNVVGVDVDVDGVVGGI</sequence>
<dbReference type="GO" id="GO:0016491">
    <property type="term" value="F:oxidoreductase activity"/>
    <property type="evidence" value="ECO:0007669"/>
    <property type="project" value="UniProtKB-KW"/>
</dbReference>
<evidence type="ECO:0008006" key="5">
    <source>
        <dbReference type="Google" id="ProtNLM"/>
    </source>
</evidence>
<dbReference type="OMA" id="QINWLST"/>
<dbReference type="SUPFAM" id="SSF51735">
    <property type="entry name" value="NAD(P)-binding Rossmann-fold domains"/>
    <property type="match status" value="1"/>
</dbReference>
<gene>
    <name evidence="3" type="ORF">ASPCADRAFT_510418</name>
</gene>
<dbReference type="Proteomes" id="UP000188318">
    <property type="component" value="Unassembled WGS sequence"/>
</dbReference>
<dbReference type="InterPro" id="IPR002347">
    <property type="entry name" value="SDR_fam"/>
</dbReference>
<evidence type="ECO:0000256" key="2">
    <source>
        <dbReference type="ARBA" id="ARBA00023002"/>
    </source>
</evidence>
<evidence type="ECO:0000256" key="1">
    <source>
        <dbReference type="ARBA" id="ARBA00006484"/>
    </source>
</evidence>
<comment type="similarity">
    <text evidence="1">Belongs to the short-chain dehydrogenases/reductases (SDR) family.</text>
</comment>
<evidence type="ECO:0000313" key="4">
    <source>
        <dbReference type="Proteomes" id="UP000188318"/>
    </source>
</evidence>
<dbReference type="OrthoDB" id="191139at2759"/>
<dbReference type="InterPro" id="IPR036291">
    <property type="entry name" value="NAD(P)-bd_dom_sf"/>
</dbReference>
<keyword evidence="2" id="KW-0560">Oxidoreductase</keyword>
<name>A0A1R3R9T3_ASPC5</name>